<organism evidence="2 3">
    <name type="scientific">Piloderma croceum (strain F 1598)</name>
    <dbReference type="NCBI Taxonomy" id="765440"/>
    <lineage>
        <taxon>Eukaryota</taxon>
        <taxon>Fungi</taxon>
        <taxon>Dikarya</taxon>
        <taxon>Basidiomycota</taxon>
        <taxon>Agaricomycotina</taxon>
        <taxon>Agaricomycetes</taxon>
        <taxon>Agaricomycetidae</taxon>
        <taxon>Atheliales</taxon>
        <taxon>Atheliaceae</taxon>
        <taxon>Piloderma</taxon>
    </lineage>
</organism>
<evidence type="ECO:0000313" key="2">
    <source>
        <dbReference type="EMBL" id="KIM79152.1"/>
    </source>
</evidence>
<keyword evidence="3" id="KW-1185">Reference proteome</keyword>
<dbReference type="OrthoDB" id="2757916at2759"/>
<dbReference type="HOGENOM" id="CLU_529043_0_0_1"/>
<dbReference type="Proteomes" id="UP000054166">
    <property type="component" value="Unassembled WGS sequence"/>
</dbReference>
<proteinExistence type="predicted"/>
<gene>
    <name evidence="2" type="ORF">PILCRDRAFT_823731</name>
</gene>
<accession>A0A0C3BPE4</accession>
<reference evidence="2 3" key="1">
    <citation type="submission" date="2014-04" db="EMBL/GenBank/DDBJ databases">
        <authorList>
            <consortium name="DOE Joint Genome Institute"/>
            <person name="Kuo A."/>
            <person name="Tarkka M."/>
            <person name="Buscot F."/>
            <person name="Kohler A."/>
            <person name="Nagy L.G."/>
            <person name="Floudas D."/>
            <person name="Copeland A."/>
            <person name="Barry K.W."/>
            <person name="Cichocki N."/>
            <person name="Veneault-Fourrey C."/>
            <person name="LaButti K."/>
            <person name="Lindquist E.A."/>
            <person name="Lipzen A."/>
            <person name="Lundell T."/>
            <person name="Morin E."/>
            <person name="Murat C."/>
            <person name="Sun H."/>
            <person name="Tunlid A."/>
            <person name="Henrissat B."/>
            <person name="Grigoriev I.V."/>
            <person name="Hibbett D.S."/>
            <person name="Martin F."/>
            <person name="Nordberg H.P."/>
            <person name="Cantor M.N."/>
            <person name="Hua S.X."/>
        </authorList>
    </citation>
    <scope>NUCLEOTIDE SEQUENCE [LARGE SCALE GENOMIC DNA]</scope>
    <source>
        <strain evidence="2 3">F 1598</strain>
    </source>
</reference>
<dbReference type="InParanoid" id="A0A0C3BPE4"/>
<sequence>MSTLTTSPMTPARWKSLTSSERAHIRQFQLKRIEQEQLLEEKEALKMTEEERQTLLSSFSSVKTEFCDLDGLSWADSSYNDLTGSYNSVESSRVHSDSETSVPSGITTNAIIDLGNTDVQQRFKDSQLQTSWAKHKDVETVSRPLESPRTWTQIQSLDAAVSDSTSLRDDDTIRVSNYRALLLPSPFSPSASHTSPGSVSPTLTYSAGVAIFRCPSASTLWSGFAGSVPHLVRARTEDMITSISGQPQPVGTKSPASRLSITHSSTDATGSLGKWNRSILGLGLPMFSLGVGLMGENQNIDTDSKRSYLEPSRMLDSSCVADAAVLSQPITPSKLISGLPQASVIAWPSPFGHWNSQQSSPASDVTHVPSLGPTFPVPSDTSTVSPLPSTASRWLEKYHSIPYGSSQTLESENAGLGLGAISLKSPRFPFPHALDSLTDHSQALSSKSTAISGLPHSSISQWPLSPDITGWKLADVSGPGPALSSASPRWSLCPLCPPLLTSETFDTSCALPSVS</sequence>
<evidence type="ECO:0000256" key="1">
    <source>
        <dbReference type="SAM" id="MobiDB-lite"/>
    </source>
</evidence>
<dbReference type="AlphaFoldDB" id="A0A0C3BPE4"/>
<feature type="region of interest" description="Disordered" evidence="1">
    <location>
        <begin position="243"/>
        <end position="265"/>
    </location>
</feature>
<reference evidence="3" key="2">
    <citation type="submission" date="2015-01" db="EMBL/GenBank/DDBJ databases">
        <title>Evolutionary Origins and Diversification of the Mycorrhizal Mutualists.</title>
        <authorList>
            <consortium name="DOE Joint Genome Institute"/>
            <consortium name="Mycorrhizal Genomics Consortium"/>
            <person name="Kohler A."/>
            <person name="Kuo A."/>
            <person name="Nagy L.G."/>
            <person name="Floudas D."/>
            <person name="Copeland A."/>
            <person name="Barry K.W."/>
            <person name="Cichocki N."/>
            <person name="Veneault-Fourrey C."/>
            <person name="LaButti K."/>
            <person name="Lindquist E.A."/>
            <person name="Lipzen A."/>
            <person name="Lundell T."/>
            <person name="Morin E."/>
            <person name="Murat C."/>
            <person name="Riley R."/>
            <person name="Ohm R."/>
            <person name="Sun H."/>
            <person name="Tunlid A."/>
            <person name="Henrissat B."/>
            <person name="Grigoriev I.V."/>
            <person name="Hibbett D.S."/>
            <person name="Martin F."/>
        </authorList>
    </citation>
    <scope>NUCLEOTIDE SEQUENCE [LARGE SCALE GENOMIC DNA]</scope>
    <source>
        <strain evidence="3">F 1598</strain>
    </source>
</reference>
<name>A0A0C3BPE4_PILCF</name>
<protein>
    <submittedName>
        <fullName evidence="2">Uncharacterized protein</fullName>
    </submittedName>
</protein>
<dbReference type="EMBL" id="KN833011">
    <property type="protein sequence ID" value="KIM79152.1"/>
    <property type="molecule type" value="Genomic_DNA"/>
</dbReference>
<evidence type="ECO:0000313" key="3">
    <source>
        <dbReference type="Proteomes" id="UP000054166"/>
    </source>
</evidence>